<dbReference type="Pfam" id="PF14671">
    <property type="entry name" value="DSPn"/>
    <property type="match status" value="1"/>
</dbReference>
<evidence type="ECO:0000313" key="3">
    <source>
        <dbReference type="Proteomes" id="UP000827092"/>
    </source>
</evidence>
<dbReference type="AlphaFoldDB" id="A0AAV6VDW8"/>
<feature type="domain" description="Dual specificity/tyrosine protein phosphatase N-terminal" evidence="1">
    <location>
        <begin position="14"/>
        <end position="80"/>
    </location>
</feature>
<evidence type="ECO:0000313" key="2">
    <source>
        <dbReference type="EMBL" id="KAG8194120.1"/>
    </source>
</evidence>
<dbReference type="InterPro" id="IPR029021">
    <property type="entry name" value="Prot-tyrosine_phosphatase-like"/>
</dbReference>
<comment type="caution">
    <text evidence="2">The sequence shown here is derived from an EMBL/GenBank/DDBJ whole genome shotgun (WGS) entry which is preliminary data.</text>
</comment>
<protein>
    <recommendedName>
        <fullName evidence="1">Dual specificity/tyrosine protein phosphatase N-terminal domain-containing protein</fullName>
    </recommendedName>
</protein>
<dbReference type="EMBL" id="JAFNEN010000109">
    <property type="protein sequence ID" value="KAG8194120.1"/>
    <property type="molecule type" value="Genomic_DNA"/>
</dbReference>
<dbReference type="Gene3D" id="3.90.190.10">
    <property type="entry name" value="Protein tyrosine phosphatase superfamily"/>
    <property type="match status" value="1"/>
</dbReference>
<sequence>MDTLNQNIIVHVAEFIKDRLYFTTIQDKKRPRISVAHHYFCIDEEFVYNSFYADFGPLNLAMVYRYYCKVNKKLKVNCLHSTFVSVSEGSVASESPLAPSGLEIPAYSLTLCGVCLLITSLFWTLS</sequence>
<dbReference type="CDD" id="cd17657">
    <property type="entry name" value="CDC14_N"/>
    <property type="match status" value="1"/>
</dbReference>
<reference evidence="2 3" key="1">
    <citation type="journal article" date="2022" name="Nat. Ecol. Evol.">
        <title>A masculinizing supergene underlies an exaggerated male reproductive morph in a spider.</title>
        <authorList>
            <person name="Hendrickx F."/>
            <person name="De Corte Z."/>
            <person name="Sonet G."/>
            <person name="Van Belleghem S.M."/>
            <person name="Kostlbacher S."/>
            <person name="Vangestel C."/>
        </authorList>
    </citation>
    <scope>NUCLEOTIDE SEQUENCE [LARGE SCALE GENOMIC DNA]</scope>
    <source>
        <strain evidence="2">W744_W776</strain>
    </source>
</reference>
<gene>
    <name evidence="2" type="ORF">JTE90_003058</name>
</gene>
<dbReference type="InterPro" id="IPR029260">
    <property type="entry name" value="DSPn"/>
</dbReference>
<keyword evidence="3" id="KW-1185">Reference proteome</keyword>
<accession>A0AAV6VDW8</accession>
<organism evidence="2 3">
    <name type="scientific">Oedothorax gibbosus</name>
    <dbReference type="NCBI Taxonomy" id="931172"/>
    <lineage>
        <taxon>Eukaryota</taxon>
        <taxon>Metazoa</taxon>
        <taxon>Ecdysozoa</taxon>
        <taxon>Arthropoda</taxon>
        <taxon>Chelicerata</taxon>
        <taxon>Arachnida</taxon>
        <taxon>Araneae</taxon>
        <taxon>Araneomorphae</taxon>
        <taxon>Entelegynae</taxon>
        <taxon>Araneoidea</taxon>
        <taxon>Linyphiidae</taxon>
        <taxon>Erigoninae</taxon>
        <taxon>Oedothorax</taxon>
    </lineage>
</organism>
<name>A0AAV6VDW8_9ARAC</name>
<dbReference type="SUPFAM" id="SSF52799">
    <property type="entry name" value="(Phosphotyrosine protein) phosphatases II"/>
    <property type="match status" value="1"/>
</dbReference>
<evidence type="ECO:0000259" key="1">
    <source>
        <dbReference type="Pfam" id="PF14671"/>
    </source>
</evidence>
<dbReference type="Proteomes" id="UP000827092">
    <property type="component" value="Unassembled WGS sequence"/>
</dbReference>
<proteinExistence type="predicted"/>